<evidence type="ECO:0000313" key="2">
    <source>
        <dbReference type="Proteomes" id="UP000887116"/>
    </source>
</evidence>
<dbReference type="Proteomes" id="UP000887116">
    <property type="component" value="Unassembled WGS sequence"/>
</dbReference>
<sequence length="72" mass="8173">MFISKSLEGIHAASYNETSTRQARSAVWKLCNIWLTQFGAKGSSQMVREKFLIQEILKDIALDKTDSKQPKV</sequence>
<organism evidence="1 2">
    <name type="scientific">Trichonephila clavata</name>
    <name type="common">Joro spider</name>
    <name type="synonym">Nephila clavata</name>
    <dbReference type="NCBI Taxonomy" id="2740835"/>
    <lineage>
        <taxon>Eukaryota</taxon>
        <taxon>Metazoa</taxon>
        <taxon>Ecdysozoa</taxon>
        <taxon>Arthropoda</taxon>
        <taxon>Chelicerata</taxon>
        <taxon>Arachnida</taxon>
        <taxon>Araneae</taxon>
        <taxon>Araneomorphae</taxon>
        <taxon>Entelegynae</taxon>
        <taxon>Araneoidea</taxon>
        <taxon>Nephilidae</taxon>
        <taxon>Trichonephila</taxon>
    </lineage>
</organism>
<dbReference type="EMBL" id="BMAO01014885">
    <property type="protein sequence ID" value="GFQ97837.1"/>
    <property type="molecule type" value="Genomic_DNA"/>
</dbReference>
<proteinExistence type="predicted"/>
<comment type="caution">
    <text evidence="1">The sequence shown here is derived from an EMBL/GenBank/DDBJ whole genome shotgun (WGS) entry which is preliminary data.</text>
</comment>
<reference evidence="1" key="1">
    <citation type="submission" date="2020-07" db="EMBL/GenBank/DDBJ databases">
        <title>Multicomponent nature underlies the extraordinary mechanical properties of spider dragline silk.</title>
        <authorList>
            <person name="Kono N."/>
            <person name="Nakamura H."/>
            <person name="Mori M."/>
            <person name="Yoshida Y."/>
            <person name="Ohtoshi R."/>
            <person name="Malay A.D."/>
            <person name="Moran D.A.P."/>
            <person name="Tomita M."/>
            <person name="Numata K."/>
            <person name="Arakawa K."/>
        </authorList>
    </citation>
    <scope>NUCLEOTIDE SEQUENCE</scope>
</reference>
<dbReference type="AlphaFoldDB" id="A0A8X6G7D3"/>
<evidence type="ECO:0000313" key="1">
    <source>
        <dbReference type="EMBL" id="GFQ97837.1"/>
    </source>
</evidence>
<name>A0A8X6G7D3_TRICU</name>
<keyword evidence="2" id="KW-1185">Reference proteome</keyword>
<dbReference type="OrthoDB" id="6431859at2759"/>
<accession>A0A8X6G7D3</accession>
<protein>
    <submittedName>
        <fullName evidence="1">Uncharacterized protein</fullName>
    </submittedName>
</protein>
<gene>
    <name evidence="1" type="ORF">TNCT_380781</name>
</gene>